<keyword evidence="2" id="KW-0812">Transmembrane</keyword>
<evidence type="ECO:0000256" key="2">
    <source>
        <dbReference type="SAM" id="Phobius"/>
    </source>
</evidence>
<evidence type="ECO:0000313" key="3">
    <source>
        <dbReference type="EMBL" id="VGO12925.1"/>
    </source>
</evidence>
<sequence>MNNKTIHIKRTRKTSLADALAKGALIWGPAYSLGASTAAYWLTRLLTDAVPAYSDIFIDSLVIFPLWGMVGGAAKWMLINNKANRTKRPRGRRGSMNRFIPRIRPRGMKPSHA</sequence>
<protein>
    <submittedName>
        <fullName evidence="3">Uncharacterized protein</fullName>
    </submittedName>
</protein>
<organism evidence="3 4">
    <name type="scientific">Pontiella desulfatans</name>
    <dbReference type="NCBI Taxonomy" id="2750659"/>
    <lineage>
        <taxon>Bacteria</taxon>
        <taxon>Pseudomonadati</taxon>
        <taxon>Kiritimatiellota</taxon>
        <taxon>Kiritimatiellia</taxon>
        <taxon>Kiritimatiellales</taxon>
        <taxon>Pontiellaceae</taxon>
        <taxon>Pontiella</taxon>
    </lineage>
</organism>
<dbReference type="RefSeq" id="WP_136078549.1">
    <property type="nucleotide sequence ID" value="NZ_CAAHFG010000001.1"/>
</dbReference>
<keyword evidence="4" id="KW-1185">Reference proteome</keyword>
<evidence type="ECO:0000313" key="4">
    <source>
        <dbReference type="Proteomes" id="UP000366872"/>
    </source>
</evidence>
<gene>
    <name evidence="3" type="ORF">PDESU_01479</name>
</gene>
<keyword evidence="2" id="KW-0472">Membrane</keyword>
<accession>A0A6C2TZ98</accession>
<name>A0A6C2TZ98_PONDE</name>
<reference evidence="3 4" key="1">
    <citation type="submission" date="2019-04" db="EMBL/GenBank/DDBJ databases">
        <authorList>
            <person name="Van Vliet M D."/>
        </authorList>
    </citation>
    <scope>NUCLEOTIDE SEQUENCE [LARGE SCALE GENOMIC DNA]</scope>
    <source>
        <strain evidence="3 4">F1</strain>
    </source>
</reference>
<dbReference type="AlphaFoldDB" id="A0A6C2TZ98"/>
<keyword evidence="2" id="KW-1133">Transmembrane helix</keyword>
<evidence type="ECO:0000256" key="1">
    <source>
        <dbReference type="SAM" id="MobiDB-lite"/>
    </source>
</evidence>
<dbReference type="Proteomes" id="UP000366872">
    <property type="component" value="Unassembled WGS sequence"/>
</dbReference>
<feature type="transmembrane region" description="Helical" evidence="2">
    <location>
        <begin position="62"/>
        <end position="79"/>
    </location>
</feature>
<proteinExistence type="predicted"/>
<feature type="transmembrane region" description="Helical" evidence="2">
    <location>
        <begin position="20"/>
        <end position="42"/>
    </location>
</feature>
<feature type="region of interest" description="Disordered" evidence="1">
    <location>
        <begin position="85"/>
        <end position="113"/>
    </location>
</feature>
<dbReference type="EMBL" id="CAAHFG010000001">
    <property type="protein sequence ID" value="VGO12925.1"/>
    <property type="molecule type" value="Genomic_DNA"/>
</dbReference>